<dbReference type="Proteomes" id="UP000193925">
    <property type="component" value="Chromosome AFERRI"/>
</dbReference>
<sequence length="180" mass="19886">MIFTELSVAGAFLIDLDPHADERGLFARAFCAREFAEHGLKDTFVQANFSHNIHRGTLRGLHYQRAPHAEVKLVRCARGALFDVVVDLRPDSPSYGRWAGAELSADNHCALYVPEGCAHGFETLVDDTDAFYLVSAFYASGAEAGMRWDDPQIAIDWPIYPPVLISPKDAAASLFKEYAP</sequence>
<feature type="site" description="Participates in a stacking interaction with the thymidine ring of dTDP-4-oxo-6-deoxyglucose" evidence="6">
    <location>
        <position position="138"/>
    </location>
</feature>
<dbReference type="EMBL" id="CP059488">
    <property type="protein sequence ID" value="QQD71814.1"/>
    <property type="molecule type" value="Genomic_DNA"/>
</dbReference>
<accession>A0A060UXN3</accession>
<reference evidence="10 11" key="3">
    <citation type="submission" date="2017-03" db="EMBL/GenBank/DDBJ databases">
        <authorList>
            <person name="Regsiter A."/>
            <person name="William W."/>
        </authorList>
    </citation>
    <scope>NUCLEOTIDE SEQUENCE [LARGE SCALE GENOMIC DNA]</scope>
    <source>
        <strain evidence="10">PRJEB5721</strain>
    </source>
</reference>
<evidence type="ECO:0000256" key="6">
    <source>
        <dbReference type="PIRSR" id="PIRSR600888-3"/>
    </source>
</evidence>
<dbReference type="Proteomes" id="UP000595420">
    <property type="component" value="Chromosome"/>
</dbReference>
<dbReference type="PANTHER" id="PTHR21047:SF2">
    <property type="entry name" value="THYMIDINE DIPHOSPHO-4-KETO-RHAMNOSE 3,5-EPIMERASE"/>
    <property type="match status" value="1"/>
</dbReference>
<comment type="pathway">
    <text evidence="7">Carbohydrate biosynthesis; dTDP-L-rhamnose biosynthesis.</text>
</comment>
<keyword evidence="11" id="KW-1185">Reference proteome</keyword>
<evidence type="ECO:0000256" key="5">
    <source>
        <dbReference type="PIRSR" id="PIRSR600888-1"/>
    </source>
</evidence>
<dbReference type="EMBL" id="CCCS020000049">
    <property type="protein sequence ID" value="CDQ11279.1"/>
    <property type="molecule type" value="Genomic_DNA"/>
</dbReference>
<dbReference type="UniPathway" id="UPA00124"/>
<feature type="active site" description="Proton acceptor" evidence="5">
    <location>
        <position position="62"/>
    </location>
</feature>
<dbReference type="EC" id="5.1.3.13" evidence="3 7"/>
<organism evidence="8">
    <name type="scientific">Acidithiobacillus ferrivorans</name>
    <dbReference type="NCBI Taxonomy" id="160808"/>
    <lineage>
        <taxon>Bacteria</taxon>
        <taxon>Pseudomonadati</taxon>
        <taxon>Pseudomonadota</taxon>
        <taxon>Acidithiobacillia</taxon>
        <taxon>Acidithiobacillales</taxon>
        <taxon>Acidithiobacillaceae</taxon>
        <taxon>Acidithiobacillus</taxon>
    </lineage>
</organism>
<dbReference type="GO" id="GO:0005829">
    <property type="term" value="C:cytosol"/>
    <property type="evidence" value="ECO:0007669"/>
    <property type="project" value="TreeGrafter"/>
</dbReference>
<dbReference type="EMBL" id="LT841305">
    <property type="protein sequence ID" value="SMH67639.1"/>
    <property type="molecule type" value="Genomic_DNA"/>
</dbReference>
<comment type="catalytic activity">
    <reaction evidence="1 7">
        <text>dTDP-4-dehydro-6-deoxy-alpha-D-glucose = dTDP-4-dehydro-beta-L-rhamnose</text>
        <dbReference type="Rhea" id="RHEA:16969"/>
        <dbReference type="ChEBI" id="CHEBI:57649"/>
        <dbReference type="ChEBI" id="CHEBI:62830"/>
        <dbReference type="EC" id="5.1.3.13"/>
    </reaction>
</comment>
<evidence type="ECO:0000256" key="3">
    <source>
        <dbReference type="ARBA" id="ARBA00012098"/>
    </source>
</evidence>
<reference evidence="8" key="2">
    <citation type="submission" date="2014-07" db="EMBL/GenBank/DDBJ databases">
        <title>Initial genome analysis of the psychrotolerant acidophile Acidithiobacillus ferrivorans CF27: insights into iron and sulfur oxidation pathways and into biofilm formation.</title>
        <authorList>
            <person name="Talla E."/>
            <person name="Hedrich S."/>
            <person name="Mangenot S."/>
            <person name="Ji B."/>
            <person name="Johnson D.B."/>
            <person name="Barbe V."/>
            <person name="Bonnefoy V."/>
        </authorList>
    </citation>
    <scope>NUCLEOTIDE SEQUENCE [LARGE SCALE GENOMIC DNA]</scope>
    <source>
        <strain evidence="8">CF27</strain>
    </source>
</reference>
<dbReference type="AlphaFoldDB" id="A0A060UXN3"/>
<dbReference type="InterPro" id="IPR000888">
    <property type="entry name" value="RmlC-like"/>
</dbReference>
<feature type="active site" description="Proton donor" evidence="5">
    <location>
        <position position="132"/>
    </location>
</feature>
<dbReference type="InterPro" id="IPR011051">
    <property type="entry name" value="RmlC_Cupin_sf"/>
</dbReference>
<dbReference type="PANTHER" id="PTHR21047">
    <property type="entry name" value="DTDP-6-DEOXY-D-GLUCOSE-3,5 EPIMERASE"/>
    <property type="match status" value="1"/>
</dbReference>
<dbReference type="SUPFAM" id="SSF51182">
    <property type="entry name" value="RmlC-like cupins"/>
    <property type="match status" value="1"/>
</dbReference>
<keyword evidence="7 8" id="KW-0413">Isomerase</keyword>
<comment type="similarity">
    <text evidence="7">Belongs to the dTDP-4-dehydrorhamnose 3,5-epimerase family.</text>
</comment>
<evidence type="ECO:0000256" key="4">
    <source>
        <dbReference type="ARBA" id="ARBA00019595"/>
    </source>
</evidence>
<proteinExistence type="inferred from homology"/>
<evidence type="ECO:0000256" key="2">
    <source>
        <dbReference type="ARBA" id="ARBA00001997"/>
    </source>
</evidence>
<dbReference type="GO" id="GO:0000271">
    <property type="term" value="P:polysaccharide biosynthetic process"/>
    <property type="evidence" value="ECO:0007669"/>
    <property type="project" value="TreeGrafter"/>
</dbReference>
<dbReference type="InterPro" id="IPR014710">
    <property type="entry name" value="RmlC-like_jellyroll"/>
</dbReference>
<evidence type="ECO:0000256" key="7">
    <source>
        <dbReference type="RuleBase" id="RU364069"/>
    </source>
</evidence>
<gene>
    <name evidence="8" type="primary">rmlC</name>
    <name evidence="9" type="synonym">rfbC</name>
    <name evidence="10" type="ORF">AFERRI_50841</name>
    <name evidence="8" type="ORF">AFERRI_530174</name>
    <name evidence="9" type="ORF">H2515_10225</name>
</gene>
<dbReference type="Gene3D" id="2.60.120.10">
    <property type="entry name" value="Jelly Rolls"/>
    <property type="match status" value="1"/>
</dbReference>
<comment type="subunit">
    <text evidence="7">Homodimer.</text>
</comment>
<evidence type="ECO:0000313" key="10">
    <source>
        <dbReference type="EMBL" id="SMH67639.1"/>
    </source>
</evidence>
<dbReference type="NCBIfam" id="TIGR01221">
    <property type="entry name" value="rmlC"/>
    <property type="match status" value="1"/>
</dbReference>
<evidence type="ECO:0000313" key="12">
    <source>
        <dbReference type="Proteomes" id="UP000595420"/>
    </source>
</evidence>
<dbReference type="RefSeq" id="WP_035194223.1">
    <property type="nucleotide sequence ID" value="NZ_CCCS020000049.1"/>
</dbReference>
<reference evidence="8" key="1">
    <citation type="submission" date="2014-03" db="EMBL/GenBank/DDBJ databases">
        <authorList>
            <person name="Genoscope - CEA"/>
        </authorList>
    </citation>
    <scope>NUCLEOTIDE SEQUENCE [LARGE SCALE GENOMIC DNA]</scope>
    <source>
        <strain evidence="8">CF27</strain>
    </source>
</reference>
<dbReference type="Pfam" id="PF00908">
    <property type="entry name" value="dTDP_sugar_isom"/>
    <property type="match status" value="1"/>
</dbReference>
<evidence type="ECO:0000313" key="11">
    <source>
        <dbReference type="Proteomes" id="UP000193925"/>
    </source>
</evidence>
<dbReference type="GO" id="GO:0019305">
    <property type="term" value="P:dTDP-rhamnose biosynthetic process"/>
    <property type="evidence" value="ECO:0007669"/>
    <property type="project" value="UniProtKB-UniRule"/>
</dbReference>
<reference evidence="9 12" key="4">
    <citation type="submission" date="2020-07" db="EMBL/GenBank/DDBJ databases">
        <title>Complete genome sequence analysis of Acidithiobacillus ferrivorans XJFY6S-08 reveals extreme environmental adaptation to alpine acid mine drainage.</title>
        <authorList>
            <person name="Yan L."/>
            <person name="Ni Y."/>
        </authorList>
    </citation>
    <scope>NUCLEOTIDE SEQUENCE [LARGE SCALE GENOMIC DNA]</scope>
    <source>
        <strain evidence="9 12">XJFY6S-08</strain>
    </source>
</reference>
<evidence type="ECO:0000313" key="8">
    <source>
        <dbReference type="EMBL" id="CDQ11279.1"/>
    </source>
</evidence>
<evidence type="ECO:0000313" key="9">
    <source>
        <dbReference type="EMBL" id="QQD71814.1"/>
    </source>
</evidence>
<dbReference type="GO" id="GO:0008830">
    <property type="term" value="F:dTDP-4-dehydrorhamnose 3,5-epimerase activity"/>
    <property type="evidence" value="ECO:0007669"/>
    <property type="project" value="UniProtKB-UniRule"/>
</dbReference>
<protein>
    <recommendedName>
        <fullName evidence="4 7">dTDP-4-dehydrorhamnose 3,5-epimerase</fullName>
        <ecNumber evidence="3 7">5.1.3.13</ecNumber>
    </recommendedName>
    <alternativeName>
        <fullName evidence="7">Thymidine diphospho-4-keto-rhamnose 3,5-epimerase</fullName>
    </alternativeName>
</protein>
<dbReference type="CDD" id="cd00438">
    <property type="entry name" value="cupin_RmlC"/>
    <property type="match status" value="1"/>
</dbReference>
<evidence type="ECO:0000256" key="1">
    <source>
        <dbReference type="ARBA" id="ARBA00001298"/>
    </source>
</evidence>
<comment type="function">
    <text evidence="2 7">Catalyzes the epimerization of the C3' and C5'positions of dTDP-6-deoxy-D-xylo-4-hexulose, forming dTDP-6-deoxy-L-lyxo-4-hexulose.</text>
</comment>
<name>A0A060UXN3_9PROT</name>